<evidence type="ECO:0000256" key="1">
    <source>
        <dbReference type="SAM" id="Phobius"/>
    </source>
</evidence>
<dbReference type="EMBL" id="MN740507">
    <property type="protein sequence ID" value="QHU30416.1"/>
    <property type="molecule type" value="Genomic_DNA"/>
</dbReference>
<dbReference type="InterPro" id="IPR000326">
    <property type="entry name" value="PAP2/HPO"/>
</dbReference>
<reference evidence="3" key="1">
    <citation type="journal article" date="2020" name="Nature">
        <title>Giant virus diversity and host interactions through global metagenomics.</title>
        <authorList>
            <person name="Schulz F."/>
            <person name="Roux S."/>
            <person name="Paez-Espino D."/>
            <person name="Jungbluth S."/>
            <person name="Walsh D.A."/>
            <person name="Denef V.J."/>
            <person name="McMahon K.D."/>
            <person name="Konstantinidis K.T."/>
            <person name="Eloe-Fadrosh E.A."/>
            <person name="Kyrpides N.C."/>
            <person name="Woyke T."/>
        </authorList>
    </citation>
    <scope>NUCLEOTIDE SEQUENCE</scope>
    <source>
        <strain evidence="3">GVMAG-M-3300027833-11</strain>
    </source>
</reference>
<feature type="domain" description="Phosphatidic acid phosphatase type 2/haloperoxidase" evidence="2">
    <location>
        <begin position="46"/>
        <end position="148"/>
    </location>
</feature>
<dbReference type="AlphaFoldDB" id="A0A6C0LHF4"/>
<evidence type="ECO:0000313" key="3">
    <source>
        <dbReference type="EMBL" id="QHU30416.1"/>
    </source>
</evidence>
<feature type="transmembrane region" description="Helical" evidence="1">
    <location>
        <begin position="91"/>
        <end position="111"/>
    </location>
</feature>
<sequence>MKSMVTKTIAYIGSFGPSLLFCVIVVYIFSQGLDNSGVILLLAWKPLGMIINSILKSIIDEPRPKGSIHLNKIERYLDEGTRGMPSGHAQFVGSGVGLSMCLGLPRWLQLYSCGQALVTIWQRYSYKKHTAAQLGAGFFVGLLYSFCFCLFLKPHFSYKA</sequence>
<organism evidence="3">
    <name type="scientific">viral metagenome</name>
    <dbReference type="NCBI Taxonomy" id="1070528"/>
    <lineage>
        <taxon>unclassified sequences</taxon>
        <taxon>metagenomes</taxon>
        <taxon>organismal metagenomes</taxon>
    </lineage>
</organism>
<proteinExistence type="predicted"/>
<evidence type="ECO:0000259" key="2">
    <source>
        <dbReference type="Pfam" id="PF01569"/>
    </source>
</evidence>
<dbReference type="InterPro" id="IPR036938">
    <property type="entry name" value="PAP2/HPO_sf"/>
</dbReference>
<feature type="transmembrane region" description="Helical" evidence="1">
    <location>
        <begin position="9"/>
        <end position="30"/>
    </location>
</feature>
<feature type="transmembrane region" description="Helical" evidence="1">
    <location>
        <begin position="131"/>
        <end position="152"/>
    </location>
</feature>
<dbReference type="Gene3D" id="1.20.144.10">
    <property type="entry name" value="Phosphatidic acid phosphatase type 2/haloperoxidase"/>
    <property type="match status" value="1"/>
</dbReference>
<feature type="transmembrane region" description="Helical" evidence="1">
    <location>
        <begin position="36"/>
        <end position="55"/>
    </location>
</feature>
<protein>
    <recommendedName>
        <fullName evidence="2">Phosphatidic acid phosphatase type 2/haloperoxidase domain-containing protein</fullName>
    </recommendedName>
</protein>
<dbReference type="SUPFAM" id="SSF48317">
    <property type="entry name" value="Acid phosphatase/Vanadium-dependent haloperoxidase"/>
    <property type="match status" value="1"/>
</dbReference>
<name>A0A6C0LHF4_9ZZZZ</name>
<keyword evidence="1" id="KW-0812">Transmembrane</keyword>
<accession>A0A6C0LHF4</accession>
<keyword evidence="1" id="KW-0472">Membrane</keyword>
<keyword evidence="1" id="KW-1133">Transmembrane helix</keyword>
<dbReference type="Pfam" id="PF01569">
    <property type="entry name" value="PAP2"/>
    <property type="match status" value="1"/>
</dbReference>